<organism evidence="1 2">
    <name type="scientific">Trichonephila clavata</name>
    <name type="common">Joro spider</name>
    <name type="synonym">Nephila clavata</name>
    <dbReference type="NCBI Taxonomy" id="2740835"/>
    <lineage>
        <taxon>Eukaryota</taxon>
        <taxon>Metazoa</taxon>
        <taxon>Ecdysozoa</taxon>
        <taxon>Arthropoda</taxon>
        <taxon>Chelicerata</taxon>
        <taxon>Arachnida</taxon>
        <taxon>Araneae</taxon>
        <taxon>Araneomorphae</taxon>
        <taxon>Entelegynae</taxon>
        <taxon>Araneoidea</taxon>
        <taxon>Nephilidae</taxon>
        <taxon>Trichonephila</taxon>
    </lineage>
</organism>
<reference evidence="1" key="1">
    <citation type="submission" date="2020-07" db="EMBL/GenBank/DDBJ databases">
        <title>Multicomponent nature underlies the extraordinary mechanical properties of spider dragline silk.</title>
        <authorList>
            <person name="Kono N."/>
            <person name="Nakamura H."/>
            <person name="Mori M."/>
            <person name="Yoshida Y."/>
            <person name="Ohtoshi R."/>
            <person name="Malay A.D."/>
            <person name="Moran D.A.P."/>
            <person name="Tomita M."/>
            <person name="Numata K."/>
            <person name="Arakawa K."/>
        </authorList>
    </citation>
    <scope>NUCLEOTIDE SEQUENCE</scope>
</reference>
<accession>A0A8X6FYK3</accession>
<keyword evidence="2" id="KW-1185">Reference proteome</keyword>
<protein>
    <submittedName>
        <fullName evidence="1">Uncharacterized protein</fullName>
    </submittedName>
</protein>
<dbReference type="OrthoDB" id="6514632at2759"/>
<name>A0A8X6FYK3_TRICU</name>
<evidence type="ECO:0000313" key="2">
    <source>
        <dbReference type="Proteomes" id="UP000887116"/>
    </source>
</evidence>
<gene>
    <name evidence="1" type="ORF">TNCT_210891</name>
</gene>
<evidence type="ECO:0000313" key="1">
    <source>
        <dbReference type="EMBL" id="GFQ91598.1"/>
    </source>
</evidence>
<dbReference type="Proteomes" id="UP000887116">
    <property type="component" value="Unassembled WGS sequence"/>
</dbReference>
<comment type="caution">
    <text evidence="1">The sequence shown here is derived from an EMBL/GenBank/DDBJ whole genome shotgun (WGS) entry which is preliminary data.</text>
</comment>
<dbReference type="AlphaFoldDB" id="A0A8X6FYK3"/>
<dbReference type="EMBL" id="BMAO01023882">
    <property type="protein sequence ID" value="GFQ91598.1"/>
    <property type="molecule type" value="Genomic_DNA"/>
</dbReference>
<sequence>MINAVVTRSASKEIGTNLPTANSSPIENADQIPPSEVHEEEMLEIPQFDGMKEVCLANVTSSDFRSEQEKCPDLQVLWEKARSGVDGEFQIMKGKLVRVTRTKRGDEIRQLCVPLKFRLEINRWNHDTSANIPDSYFKTYDIQEANVSKYYCNFGHLGKVER</sequence>
<proteinExistence type="predicted"/>